<organism evidence="1 2">
    <name type="scientific">Moorena producens 3L</name>
    <dbReference type="NCBI Taxonomy" id="489825"/>
    <lineage>
        <taxon>Bacteria</taxon>
        <taxon>Bacillati</taxon>
        <taxon>Cyanobacteriota</taxon>
        <taxon>Cyanophyceae</taxon>
        <taxon>Coleofasciculales</taxon>
        <taxon>Coleofasciculaceae</taxon>
        <taxon>Moorena</taxon>
    </lineage>
</organism>
<dbReference type="RefSeq" id="WP_008181467.1">
    <property type="nucleotide sequence ID" value="NZ_GL890840.1"/>
</dbReference>
<gene>
    <name evidence="1" type="ORF">LYNGBM3L_21750</name>
</gene>
<dbReference type="Proteomes" id="UP000003959">
    <property type="component" value="Unassembled WGS sequence"/>
</dbReference>
<dbReference type="HOGENOM" id="CLU_3137796_0_0_3"/>
<reference evidence="2" key="1">
    <citation type="journal article" date="2011" name="Proc. Natl. Acad. Sci. U.S.A.">
        <title>Genomic insights into the physiology and ecology of the marine filamentous cyanobacterium Lyngbya majuscula.</title>
        <authorList>
            <person name="Jones A.C."/>
            <person name="Monroe E.A."/>
            <person name="Podell S."/>
            <person name="Hess W.R."/>
            <person name="Klages S."/>
            <person name="Esquenazi E."/>
            <person name="Niessen S."/>
            <person name="Hoover H."/>
            <person name="Rothmann M."/>
            <person name="Lasken R.S."/>
            <person name="Yates J.R.III."/>
            <person name="Reinhardt R."/>
            <person name="Kube M."/>
            <person name="Burkart M.D."/>
            <person name="Allen E.E."/>
            <person name="Dorrestein P.C."/>
            <person name="Gerwick W.H."/>
            <person name="Gerwick L."/>
        </authorList>
    </citation>
    <scope>NUCLEOTIDE SEQUENCE [LARGE SCALE GENOMIC DNA]</scope>
    <source>
        <strain evidence="2">3L</strain>
    </source>
</reference>
<evidence type="ECO:0000313" key="2">
    <source>
        <dbReference type="Proteomes" id="UP000003959"/>
    </source>
</evidence>
<dbReference type="AlphaFoldDB" id="F4XNJ4"/>
<keyword evidence="2" id="KW-1185">Reference proteome</keyword>
<sequence length="49" mass="5585">MVESTFVLPDDTEQSFWLVAKEFDTPRSKDAGILCSQNRLAQPGRNQEE</sequence>
<evidence type="ECO:0000313" key="1">
    <source>
        <dbReference type="EMBL" id="EGJ34253.1"/>
    </source>
</evidence>
<name>F4XNJ4_9CYAN</name>
<proteinExistence type="predicted"/>
<accession>F4XNJ4</accession>
<dbReference type="EMBL" id="GL890840">
    <property type="protein sequence ID" value="EGJ34253.1"/>
    <property type="molecule type" value="Genomic_DNA"/>
</dbReference>
<protein>
    <submittedName>
        <fullName evidence="1">Uncharacterized protein</fullName>
    </submittedName>
</protein>